<reference evidence="2 3" key="1">
    <citation type="submission" date="2015-06" db="EMBL/GenBank/DDBJ databases">
        <title>Improved classification and identification of acetic acid bacteria using matrix-assisted laser desorption/ionization time-of-flight mass spectrometry; Gluconobacter nephelii and Gluconobacter uchimurae are later heterotypic synonyms of Gluconobacter japonicus and Gluconobacter oxydans, respectively.</title>
        <authorList>
            <person name="Li L."/>
            <person name="Cleenwerck I."/>
            <person name="De Vuyst L."/>
            <person name="Vandamme P."/>
        </authorList>
    </citation>
    <scope>NUCLEOTIDE SEQUENCE [LARGE SCALE GENOMIC DNA]</scope>
    <source>
        <strain evidence="2 3">LMG 1764</strain>
    </source>
</reference>
<dbReference type="Proteomes" id="UP000075573">
    <property type="component" value="Unassembled WGS sequence"/>
</dbReference>
<feature type="signal peptide" evidence="1">
    <location>
        <begin position="1"/>
        <end position="30"/>
    </location>
</feature>
<dbReference type="Gene3D" id="3.40.50.1820">
    <property type="entry name" value="alpha/beta hydrolase"/>
    <property type="match status" value="1"/>
</dbReference>
<evidence type="ECO:0000313" key="3">
    <source>
        <dbReference type="Proteomes" id="UP000075573"/>
    </source>
</evidence>
<dbReference type="AlphaFoldDB" id="A0A149QSM4"/>
<comment type="caution">
    <text evidence="2">The sequence shown here is derived from an EMBL/GenBank/DDBJ whole genome shotgun (WGS) entry which is preliminary data.</text>
</comment>
<evidence type="ECO:0000256" key="1">
    <source>
        <dbReference type="SAM" id="SignalP"/>
    </source>
</evidence>
<dbReference type="SUPFAM" id="SSF53474">
    <property type="entry name" value="alpha/beta-Hydrolases"/>
    <property type="match status" value="1"/>
</dbReference>
<feature type="chain" id="PRO_5007552869" description="Alpha/beta hydrolase" evidence="1">
    <location>
        <begin position="31"/>
        <end position="344"/>
    </location>
</feature>
<dbReference type="InterPro" id="IPR029058">
    <property type="entry name" value="AB_hydrolase_fold"/>
</dbReference>
<evidence type="ECO:0008006" key="4">
    <source>
        <dbReference type="Google" id="ProtNLM"/>
    </source>
</evidence>
<dbReference type="EMBL" id="LHZB01000118">
    <property type="protein sequence ID" value="KXV00117.1"/>
    <property type="molecule type" value="Genomic_DNA"/>
</dbReference>
<dbReference type="InterPro" id="IPR006311">
    <property type="entry name" value="TAT_signal"/>
</dbReference>
<organism evidence="2 3">
    <name type="scientific">Gluconobacter potus</name>
    <dbReference type="NCBI Taxonomy" id="2724927"/>
    <lineage>
        <taxon>Bacteria</taxon>
        <taxon>Pseudomonadati</taxon>
        <taxon>Pseudomonadota</taxon>
        <taxon>Alphaproteobacteria</taxon>
        <taxon>Acetobacterales</taxon>
        <taxon>Acetobacteraceae</taxon>
        <taxon>Gluconobacter</taxon>
    </lineage>
</organism>
<evidence type="ECO:0000313" key="2">
    <source>
        <dbReference type="EMBL" id="KXV00117.1"/>
    </source>
</evidence>
<name>A0A149QSM4_9PROT</name>
<accession>A0A149QSM4</accession>
<gene>
    <name evidence="2" type="ORF">AD929_12970</name>
</gene>
<keyword evidence="1" id="KW-0732">Signal</keyword>
<proteinExistence type="predicted"/>
<dbReference type="PROSITE" id="PS51318">
    <property type="entry name" value="TAT"/>
    <property type="match status" value="1"/>
</dbReference>
<dbReference type="PATRIC" id="fig|442.7.peg.3408"/>
<sequence>MEKKMSMNRRTLLSLGVAAGFASAFSRARADDSPIESISLLSGQTSELANYARPGEYGAPDAAVNVMVDIAGQHRRLFLYVPQKRTGNLVSVVFSHAELSSPKAYDGLLKHWASHGMLVIAPLHDDSIVQTGNQLGDDIHKVVDSVLLNEKVWKSRLNDCERSLDCLPAILQQSSMKTTGRAPIMAGHGLGAFTAQLLSGVRPGGRAWTSDTPLGADAFSAFLEMSPFGSGQAGLTPESFAGVGQPVLVATGDADKDQFGETGKEKMTAFSNLPAGYKHLLDLRTMNDGVFYGRNLNDLPTLYMRSVTTIFLRAYGLQDMSTLRLLSGTTLSDEAQGEITLAYR</sequence>
<protein>
    <recommendedName>
        <fullName evidence="4">Alpha/beta hydrolase</fullName>
    </recommendedName>
</protein>